<dbReference type="VEuPathDB" id="PlasmoDB:PBANKA_0408300"/>
<reference evidence="1 2" key="1">
    <citation type="submission" date="2016-02" db="EMBL/GenBank/DDBJ databases">
        <authorList>
            <consortium name="Pathogen Informatics"/>
        </authorList>
    </citation>
    <scope>NUCLEOTIDE SEQUENCE [LARGE SCALE GENOMIC DNA]</scope>
    <source>
        <strain evidence="1 2">K173</strain>
    </source>
</reference>
<sequence length="119" mass="14317">MGTIHNKSYLDILKYYSKDEIRKRDNDVCFNNEDNKENKKLFTPNNNALKLNENEFFSLLLKDEIKQKHKNCSDMQYNKNINNNNENNLYGIYINQFDGCKLANKLKKEHTKKKKYMKK</sequence>
<feature type="non-terminal residue" evidence="1">
    <location>
        <position position="119"/>
    </location>
</feature>
<evidence type="ECO:0000313" key="1">
    <source>
        <dbReference type="EMBL" id="CXH16672.1"/>
    </source>
</evidence>
<organism evidence="1 2">
    <name type="scientific">Plasmodium berghei</name>
    <dbReference type="NCBI Taxonomy" id="5821"/>
    <lineage>
        <taxon>Eukaryota</taxon>
        <taxon>Sar</taxon>
        <taxon>Alveolata</taxon>
        <taxon>Apicomplexa</taxon>
        <taxon>Aconoidasida</taxon>
        <taxon>Haemosporida</taxon>
        <taxon>Plasmodiidae</taxon>
        <taxon>Plasmodium</taxon>
        <taxon>Plasmodium (Vinckeia)</taxon>
    </lineage>
</organism>
<dbReference type="EMBL" id="FFUQ01000393">
    <property type="protein sequence ID" value="CXH16672.1"/>
    <property type="molecule type" value="Genomic_DNA"/>
</dbReference>
<name>A0A0Y9PSH3_PLABE</name>
<dbReference type="Proteomes" id="UP000069549">
    <property type="component" value="Unassembled WGS sequence"/>
</dbReference>
<proteinExistence type="predicted"/>
<evidence type="ECO:0000313" key="2">
    <source>
        <dbReference type="Proteomes" id="UP000069549"/>
    </source>
</evidence>
<protein>
    <submittedName>
        <fullName evidence="1">Uncharacterized protein</fullName>
    </submittedName>
</protein>
<accession>A0A0Y9PSH3</accession>
<dbReference type="AlphaFoldDB" id="A0A0Y9PSH3"/>
<gene>
    <name evidence="1" type="ORF">PBK173_000524500</name>
</gene>